<feature type="transmembrane region" description="Helical" evidence="1">
    <location>
        <begin position="252"/>
        <end position="278"/>
    </location>
</feature>
<feature type="transmembrane region" description="Helical" evidence="1">
    <location>
        <begin position="285"/>
        <end position="310"/>
    </location>
</feature>
<dbReference type="EMBL" id="LBOW01000001">
    <property type="protein sequence ID" value="KKP45437.1"/>
    <property type="molecule type" value="Genomic_DNA"/>
</dbReference>
<reference evidence="2 3" key="1">
    <citation type="journal article" date="2015" name="Nature">
        <title>rRNA introns, odd ribosomes, and small enigmatic genomes across a large radiation of phyla.</title>
        <authorList>
            <person name="Brown C.T."/>
            <person name="Hug L.A."/>
            <person name="Thomas B.C."/>
            <person name="Sharon I."/>
            <person name="Castelle C.J."/>
            <person name="Singh A."/>
            <person name="Wilkins M.J."/>
            <person name="Williams K.H."/>
            <person name="Banfield J.F."/>
        </authorList>
    </citation>
    <scope>NUCLEOTIDE SEQUENCE [LARGE SCALE GENOMIC DNA]</scope>
</reference>
<evidence type="ECO:0000313" key="3">
    <source>
        <dbReference type="Proteomes" id="UP000034778"/>
    </source>
</evidence>
<dbReference type="Proteomes" id="UP000034778">
    <property type="component" value="Unassembled WGS sequence"/>
</dbReference>
<accession>A0A0G0CPZ1</accession>
<gene>
    <name evidence="2" type="ORF">UR35_C0001G0034</name>
</gene>
<feature type="transmembrane region" description="Helical" evidence="1">
    <location>
        <begin position="60"/>
        <end position="83"/>
    </location>
</feature>
<protein>
    <recommendedName>
        <fullName evidence="4">Mannosyltransferase</fullName>
    </recommendedName>
</protein>
<keyword evidence="1" id="KW-0812">Transmembrane</keyword>
<comment type="caution">
    <text evidence="2">The sequence shown here is derived from an EMBL/GenBank/DDBJ whole genome shotgun (WGS) entry which is preliminary data.</text>
</comment>
<name>A0A0G0CPZ1_9BACT</name>
<dbReference type="Pfam" id="PF26314">
    <property type="entry name" value="MptA_B_family"/>
    <property type="match status" value="1"/>
</dbReference>
<evidence type="ECO:0000313" key="2">
    <source>
        <dbReference type="EMBL" id="KKP45437.1"/>
    </source>
</evidence>
<feature type="transmembrane region" description="Helical" evidence="1">
    <location>
        <begin position="375"/>
        <end position="394"/>
    </location>
</feature>
<feature type="transmembrane region" description="Helical" evidence="1">
    <location>
        <begin position="353"/>
        <end position="369"/>
    </location>
</feature>
<organism evidence="2 3">
    <name type="scientific">Candidatus Woesebacteria bacterium GW2011_GWB1_33_22</name>
    <dbReference type="NCBI Taxonomy" id="1618566"/>
    <lineage>
        <taxon>Bacteria</taxon>
        <taxon>Candidatus Woeseibacteriota</taxon>
    </lineage>
</organism>
<feature type="transmembrane region" description="Helical" evidence="1">
    <location>
        <begin position="147"/>
        <end position="173"/>
    </location>
</feature>
<dbReference type="AlphaFoldDB" id="A0A0G0CPZ1"/>
<keyword evidence="1" id="KW-0472">Membrane</keyword>
<feature type="transmembrane region" description="Helical" evidence="1">
    <location>
        <begin position="103"/>
        <end position="126"/>
    </location>
</feature>
<proteinExistence type="predicted"/>
<keyword evidence="1" id="KW-1133">Transmembrane helix</keyword>
<feature type="transmembrane region" description="Helical" evidence="1">
    <location>
        <begin position="179"/>
        <end position="204"/>
    </location>
</feature>
<sequence>MNISKLLVLAIVLRLLVSALLFHPDIKTIAFQTSFLKRGVVNIYPYLINNKAILPLKEEFVYFPLTYFTLGGYQAMISTFLGKDFNSWLQDAGANSVVNNPNIFKYLIFLKLPLLIADLAIAFILLKLFKDKKEGERAFTLWLFNPFTIVLIYAFSNIDLFAVLLTLIAFLYIKREKLLTAAVFIGLAVSFKLYALLFVPFLILKAKNTKEKLLVLVIPLLMFLVTIIPFWSQSFLDSALLSGLSTRLFGPSFTIGFGESIVMGLLLMSALFFAGFVFDHKFHLFNYFVTLLLIIFSFSHFHISWLLWIAPFLIILVVKRPILSLPIFFWAIFAISIPLFYSDRFMTISLFRIYTTWYDMLPTPFLAIQKFYDPFIFQGMLHSVLAGISLVIGYKINKND</sequence>
<evidence type="ECO:0008006" key="4">
    <source>
        <dbReference type="Google" id="ProtNLM"/>
    </source>
</evidence>
<feature type="transmembrane region" description="Helical" evidence="1">
    <location>
        <begin position="322"/>
        <end position="341"/>
    </location>
</feature>
<dbReference type="STRING" id="1618566.UR35_C0001G0034"/>
<feature type="transmembrane region" description="Helical" evidence="1">
    <location>
        <begin position="213"/>
        <end position="232"/>
    </location>
</feature>
<evidence type="ECO:0000256" key="1">
    <source>
        <dbReference type="SAM" id="Phobius"/>
    </source>
</evidence>